<dbReference type="PATRIC" id="fig|727.582.peg.1874"/>
<dbReference type="EMBL" id="JMQP01000002">
    <property type="protein sequence ID" value="KIS36405.1"/>
    <property type="molecule type" value="Genomic_DNA"/>
</dbReference>
<organism evidence="1 2">
    <name type="scientific">Haemophilus influenzae</name>
    <dbReference type="NCBI Taxonomy" id="727"/>
    <lineage>
        <taxon>Bacteria</taxon>
        <taxon>Pseudomonadati</taxon>
        <taxon>Pseudomonadota</taxon>
        <taxon>Gammaproteobacteria</taxon>
        <taxon>Pasteurellales</taxon>
        <taxon>Pasteurellaceae</taxon>
        <taxon>Haemophilus</taxon>
    </lineage>
</organism>
<dbReference type="Proteomes" id="UP000050700">
    <property type="component" value="Unassembled WGS sequence"/>
</dbReference>
<reference evidence="1 2" key="1">
    <citation type="submission" date="2014-05" db="EMBL/GenBank/DDBJ databases">
        <title>Methylome analysis of the phasevarions of Haemophilus influenzae.</title>
        <authorList>
            <person name="Atack J.M."/>
            <person name="Fox K.L."/>
            <person name="Power P.M."/>
            <person name="Clark T."/>
            <person name="Jurcisek J."/>
            <person name="Korlach J."/>
            <person name="Bakaletz L.O."/>
            <person name="Jennings M.P."/>
        </authorList>
    </citation>
    <scope>NUCLEOTIDE SEQUENCE [LARGE SCALE GENOMIC DNA]</scope>
    <source>
        <strain evidence="1 2">1209</strain>
    </source>
</reference>
<dbReference type="Gene3D" id="3.30.530.50">
    <property type="match status" value="1"/>
</dbReference>
<sequence length="215" mass="23995">MKKIILNLVTAIILAGCSSNPETLKATNDSFQKSETNIPHFSPLATGGVQLPKADDAYSLPNIEVKKGEDIDIRPPLIPLAIIQNSITKFDGERSLIVYPKQQAKLYNLQQVERLLKEEGISSTTDGSILTTDWAKTERIGDKSIEIKYQIEQVMTADVSALTVSILHMRRDGIIFTPNVSDKQYYTSERLNRIVLTLTTAYNKQLQDLSSTLIQ</sequence>
<evidence type="ECO:0008006" key="3">
    <source>
        <dbReference type="Google" id="ProtNLM"/>
    </source>
</evidence>
<comment type="caution">
    <text evidence="1">The sequence shown here is derived from an EMBL/GenBank/DDBJ whole genome shotgun (WGS) entry which is preliminary data.</text>
</comment>
<dbReference type="AlphaFoldDB" id="A0A0D0IGE4"/>
<evidence type="ECO:0000313" key="2">
    <source>
        <dbReference type="Proteomes" id="UP000050700"/>
    </source>
</evidence>
<name>A0A0D0IGE4_HAEIF</name>
<dbReference type="Pfam" id="PF06804">
    <property type="entry name" value="Lipoprotein_18"/>
    <property type="match status" value="1"/>
</dbReference>
<dbReference type="RefSeq" id="WP_005663976.1">
    <property type="nucleotide sequence ID" value="NZ_CP089168.1"/>
</dbReference>
<proteinExistence type="predicted"/>
<evidence type="ECO:0000313" key="1">
    <source>
        <dbReference type="EMBL" id="KIS36405.1"/>
    </source>
</evidence>
<gene>
    <name evidence="1" type="ORF">NTHI1209_02055</name>
</gene>
<dbReference type="PROSITE" id="PS51257">
    <property type="entry name" value="PROKAR_LIPOPROTEIN"/>
    <property type="match status" value="1"/>
</dbReference>
<protein>
    <recommendedName>
        <fullName evidence="3">Outer membrane protein assembly factor BamC</fullName>
    </recommendedName>
</protein>
<dbReference type="InterPro" id="IPR010653">
    <property type="entry name" value="NlpB/DapX"/>
</dbReference>
<accession>A0A0D0IGE4</accession>